<protein>
    <submittedName>
        <fullName evidence="1">Uncharacterized protein</fullName>
    </submittedName>
</protein>
<accession>A0ABZ3J562</accession>
<dbReference type="EMBL" id="CP155571">
    <property type="protein sequence ID" value="XFO73263.1"/>
    <property type="molecule type" value="Genomic_DNA"/>
</dbReference>
<reference evidence="1" key="1">
    <citation type="submission" date="2024-05" db="EMBL/GenBank/DDBJ databases">
        <title>Isolation and characterization of Sporomusa carbonis sp. nov., a carboxydotrophic hydrogenogen in the genus of Sporomusa isolated from a charcoal burning pile.</title>
        <authorList>
            <person name="Boeer T."/>
            <person name="Rosenbaum F."/>
            <person name="Eysell L."/>
            <person name="Mueller V."/>
            <person name="Daniel R."/>
            <person name="Poehlein A."/>
        </authorList>
    </citation>
    <scope>NUCLEOTIDE SEQUENCE [LARGE SCALE GENOMIC DNA]</scope>
    <source>
        <strain evidence="1">DSM 3132</strain>
    </source>
</reference>
<dbReference type="Proteomes" id="UP000216052">
    <property type="component" value="Chromosome"/>
</dbReference>
<gene>
    <name evidence="1" type="ORF">SPACI_033490</name>
</gene>
<organism evidence="1 2">
    <name type="scientific">Sporomusa acidovorans (strain ATCC 49682 / DSM 3132 / Mol)</name>
    <dbReference type="NCBI Taxonomy" id="1123286"/>
    <lineage>
        <taxon>Bacteria</taxon>
        <taxon>Bacillati</taxon>
        <taxon>Bacillota</taxon>
        <taxon>Negativicutes</taxon>
        <taxon>Selenomonadales</taxon>
        <taxon>Sporomusaceae</taxon>
        <taxon>Sporomusa</taxon>
    </lineage>
</organism>
<evidence type="ECO:0000313" key="1">
    <source>
        <dbReference type="EMBL" id="XFO73263.1"/>
    </source>
</evidence>
<sequence length="151" mass="17411">MDKLTHKFKLAKKNHNHNHEHDHAPINLTDATVFSETYCIEFEKPVTKPTVEKMVTRLIQAIGRPLAHNEIIVGHIKVLAKLDEEFMFVSLTRMDRVDIKLSDKWTTDTVAKFSRVKLDINVLVFGYSKKVIAELVNHSLVNFRKDSQCEA</sequence>
<proteinExistence type="predicted"/>
<evidence type="ECO:0000313" key="2">
    <source>
        <dbReference type="Proteomes" id="UP000216052"/>
    </source>
</evidence>
<dbReference type="RefSeq" id="WP_093795640.1">
    <property type="nucleotide sequence ID" value="NZ_CP155571.1"/>
</dbReference>
<keyword evidence="2" id="KW-1185">Reference proteome</keyword>
<name>A0ABZ3J562_SPOA4</name>